<evidence type="ECO:0008006" key="3">
    <source>
        <dbReference type="Google" id="ProtNLM"/>
    </source>
</evidence>
<comment type="caution">
    <text evidence="1">The sequence shown here is derived from an EMBL/GenBank/DDBJ whole genome shotgun (WGS) entry which is preliminary data.</text>
</comment>
<dbReference type="OrthoDB" id="3688292at2"/>
<dbReference type="EMBL" id="PVNH01000013">
    <property type="protein sequence ID" value="PRX43929.1"/>
    <property type="molecule type" value="Genomic_DNA"/>
</dbReference>
<keyword evidence="2" id="KW-1185">Reference proteome</keyword>
<protein>
    <recommendedName>
        <fullName evidence="3">Excreted virulence factor EspC (Type VII ESX diderm)</fullName>
    </recommendedName>
</protein>
<gene>
    <name evidence="1" type="ORF">B0I33_11395</name>
</gene>
<accession>A0A2T0LLL7</accession>
<name>A0A2T0LLL7_9PSEU</name>
<dbReference type="Proteomes" id="UP000238362">
    <property type="component" value="Unassembled WGS sequence"/>
</dbReference>
<proteinExistence type="predicted"/>
<reference evidence="1 2" key="1">
    <citation type="submission" date="2018-03" db="EMBL/GenBank/DDBJ databases">
        <title>Genomic Encyclopedia of Type Strains, Phase III (KMG-III): the genomes of soil and plant-associated and newly described type strains.</title>
        <authorList>
            <person name="Whitman W."/>
        </authorList>
    </citation>
    <scope>NUCLEOTIDE SEQUENCE [LARGE SCALE GENOMIC DNA]</scope>
    <source>
        <strain evidence="1 2">CGMCC 4.7125</strain>
    </source>
</reference>
<evidence type="ECO:0000313" key="1">
    <source>
        <dbReference type="EMBL" id="PRX43929.1"/>
    </source>
</evidence>
<dbReference type="AlphaFoldDB" id="A0A2T0LLL7"/>
<evidence type="ECO:0000313" key="2">
    <source>
        <dbReference type="Proteomes" id="UP000238362"/>
    </source>
</evidence>
<dbReference type="RefSeq" id="WP_106181886.1">
    <property type="nucleotide sequence ID" value="NZ_PVNH01000013.1"/>
</dbReference>
<organism evidence="1 2">
    <name type="scientific">Prauserella shujinwangii</name>
    <dbReference type="NCBI Taxonomy" id="1453103"/>
    <lineage>
        <taxon>Bacteria</taxon>
        <taxon>Bacillati</taxon>
        <taxon>Actinomycetota</taxon>
        <taxon>Actinomycetes</taxon>
        <taxon>Pseudonocardiales</taxon>
        <taxon>Pseudonocardiaceae</taxon>
        <taxon>Prauserella</taxon>
    </lineage>
</organism>
<sequence>MSGFNVNAEELRAYSGKLAGQKDTASQIGGLVDTADVGDKSWGVVGLFVKDEYTQMLGDLKDLFADMQDGFQSGVDKFRLAADGYQQHEDAMKQLLDGMKIEIEGK</sequence>